<dbReference type="InterPro" id="IPR002698">
    <property type="entry name" value="FTHF_cligase"/>
</dbReference>
<evidence type="ECO:0000313" key="8">
    <source>
        <dbReference type="Proteomes" id="UP000036987"/>
    </source>
</evidence>
<dbReference type="GO" id="GO:0005524">
    <property type="term" value="F:ATP binding"/>
    <property type="evidence" value="ECO:0007669"/>
    <property type="project" value="UniProtKB-KW"/>
</dbReference>
<dbReference type="AlphaFoldDB" id="A0A0K9NWV1"/>
<comment type="catalytic activity">
    <reaction evidence="4 6">
        <text>(6S)-5-formyl-5,6,7,8-tetrahydrofolate + ATP = (6R)-5,10-methenyltetrahydrofolate + ADP + phosphate</text>
        <dbReference type="Rhea" id="RHEA:10488"/>
        <dbReference type="ChEBI" id="CHEBI:30616"/>
        <dbReference type="ChEBI" id="CHEBI:43474"/>
        <dbReference type="ChEBI" id="CHEBI:57455"/>
        <dbReference type="ChEBI" id="CHEBI:57457"/>
        <dbReference type="ChEBI" id="CHEBI:456216"/>
        <dbReference type="EC" id="6.3.3.2"/>
    </reaction>
</comment>
<keyword evidence="8" id="KW-1185">Reference proteome</keyword>
<dbReference type="EMBL" id="LFYR01001529">
    <property type="protein sequence ID" value="KMZ61108.1"/>
    <property type="molecule type" value="Genomic_DNA"/>
</dbReference>
<dbReference type="InterPro" id="IPR037171">
    <property type="entry name" value="NagB/RpiA_transferase-like"/>
</dbReference>
<dbReference type="GO" id="GO:0005737">
    <property type="term" value="C:cytoplasm"/>
    <property type="evidence" value="ECO:0000318"/>
    <property type="project" value="GO_Central"/>
</dbReference>
<dbReference type="GO" id="GO:0005739">
    <property type="term" value="C:mitochondrion"/>
    <property type="evidence" value="ECO:0000318"/>
    <property type="project" value="GO_Central"/>
</dbReference>
<dbReference type="GO" id="GO:0035999">
    <property type="term" value="P:tetrahydrofolate interconversion"/>
    <property type="evidence" value="ECO:0000318"/>
    <property type="project" value="GO_Central"/>
</dbReference>
<comment type="caution">
    <text evidence="7">The sequence shown here is derived from an EMBL/GenBank/DDBJ whole genome shotgun (WGS) entry which is preliminary data.</text>
</comment>
<dbReference type="InterPro" id="IPR024185">
    <property type="entry name" value="FTHF_cligase-like_sf"/>
</dbReference>
<keyword evidence="7" id="KW-0436">Ligase</keyword>
<evidence type="ECO:0000313" key="7">
    <source>
        <dbReference type="EMBL" id="KMZ61108.1"/>
    </source>
</evidence>
<sequence>MRVFRKVLEGFRRKNQIETFMPNNFDFSYTSPSSIFSPLPSSFVGDNLSFFLSTRMATTIQGNVATTVDQKKRALRMKIRKDLKSMPLSHRRQEDELIQSIILNSSWLGPCKSLCAYISSEDLREVDTSRILSQVISNLDGKHAKKKLYVPRVEDRNSNMRMLHISTMEDLIENSMNILEPSPVDAHGNPREDVMQTSDPVDVFLLPGLAFDCSGRRIGRGGGYYDVFLRKYQELVSQRKWKKPLLVSLAYSVQIMDEGVIPITQDDFPVDAIVCPSGVIQVDPAIERK</sequence>
<evidence type="ECO:0000256" key="2">
    <source>
        <dbReference type="ARBA" id="ARBA00022741"/>
    </source>
</evidence>
<keyword evidence="2 6" id="KW-0547">Nucleotide-binding</keyword>
<dbReference type="OMA" id="DKWGIPT"/>
<evidence type="ECO:0000256" key="1">
    <source>
        <dbReference type="ARBA" id="ARBA00010638"/>
    </source>
</evidence>
<dbReference type="GO" id="GO:0030272">
    <property type="term" value="F:5-formyltetrahydrofolate cyclo-ligase activity"/>
    <property type="evidence" value="ECO:0000318"/>
    <property type="project" value="GO_Central"/>
</dbReference>
<evidence type="ECO:0000256" key="6">
    <source>
        <dbReference type="RuleBase" id="RU361279"/>
    </source>
</evidence>
<comment type="cofactor">
    <cofactor evidence="6">
        <name>Mg(2+)</name>
        <dbReference type="ChEBI" id="CHEBI:18420"/>
    </cofactor>
</comment>
<reference evidence="8" key="1">
    <citation type="journal article" date="2016" name="Nature">
        <title>The genome of the seagrass Zostera marina reveals angiosperm adaptation to the sea.</title>
        <authorList>
            <person name="Olsen J.L."/>
            <person name="Rouze P."/>
            <person name="Verhelst B."/>
            <person name="Lin Y.-C."/>
            <person name="Bayer T."/>
            <person name="Collen J."/>
            <person name="Dattolo E."/>
            <person name="De Paoli E."/>
            <person name="Dittami S."/>
            <person name="Maumus F."/>
            <person name="Michel G."/>
            <person name="Kersting A."/>
            <person name="Lauritano C."/>
            <person name="Lohaus R."/>
            <person name="Toepel M."/>
            <person name="Tonon T."/>
            <person name="Vanneste K."/>
            <person name="Amirebrahimi M."/>
            <person name="Brakel J."/>
            <person name="Bostroem C."/>
            <person name="Chovatia M."/>
            <person name="Grimwood J."/>
            <person name="Jenkins J.W."/>
            <person name="Jueterbock A."/>
            <person name="Mraz A."/>
            <person name="Stam W.T."/>
            <person name="Tice H."/>
            <person name="Bornberg-Bauer E."/>
            <person name="Green P.J."/>
            <person name="Pearson G.A."/>
            <person name="Procaccini G."/>
            <person name="Duarte C.M."/>
            <person name="Schmutz J."/>
            <person name="Reusch T.B.H."/>
            <person name="Van de Peer Y."/>
        </authorList>
    </citation>
    <scope>NUCLEOTIDE SEQUENCE [LARGE SCALE GENOMIC DNA]</scope>
    <source>
        <strain evidence="8">cv. Finnish</strain>
    </source>
</reference>
<dbReference type="GO" id="GO:0046872">
    <property type="term" value="F:metal ion binding"/>
    <property type="evidence" value="ECO:0007669"/>
    <property type="project" value="UniProtKB-KW"/>
</dbReference>
<dbReference type="Gene3D" id="3.40.50.10420">
    <property type="entry name" value="NagB/RpiA/CoA transferase-like"/>
    <property type="match status" value="1"/>
</dbReference>
<evidence type="ECO:0000256" key="5">
    <source>
        <dbReference type="ARBA" id="ARBA00038966"/>
    </source>
</evidence>
<keyword evidence="6" id="KW-0479">Metal-binding</keyword>
<dbReference type="PANTHER" id="PTHR23407:SF1">
    <property type="entry name" value="5-FORMYLTETRAHYDROFOLATE CYCLO-LIGASE"/>
    <property type="match status" value="1"/>
</dbReference>
<protein>
    <recommendedName>
        <fullName evidence="5 6">5-formyltetrahydrofolate cyclo-ligase</fullName>
        <ecNumber evidence="5 6">6.3.3.2</ecNumber>
    </recommendedName>
</protein>
<proteinExistence type="inferred from homology"/>
<dbReference type="OrthoDB" id="2015992at2759"/>
<keyword evidence="6" id="KW-0460">Magnesium</keyword>
<keyword evidence="3 6" id="KW-0067">ATP-binding</keyword>
<gene>
    <name evidence="7" type="ORF">ZOSMA_54G00390</name>
</gene>
<dbReference type="PANTHER" id="PTHR23407">
    <property type="entry name" value="ATPASE INHIBITOR/5-FORMYLTETRAHYDROFOLATE CYCLO-LIGASE"/>
    <property type="match status" value="1"/>
</dbReference>
<accession>A0A0K9NWV1</accession>
<evidence type="ECO:0000256" key="3">
    <source>
        <dbReference type="ARBA" id="ARBA00022840"/>
    </source>
</evidence>
<dbReference type="STRING" id="29655.A0A0K9NWV1"/>
<dbReference type="GO" id="GO:0009396">
    <property type="term" value="P:folic acid-containing compound biosynthetic process"/>
    <property type="evidence" value="ECO:0000318"/>
    <property type="project" value="GO_Central"/>
</dbReference>
<dbReference type="NCBIfam" id="TIGR02727">
    <property type="entry name" value="MTHFS_bact"/>
    <property type="match status" value="1"/>
</dbReference>
<organism evidence="7 8">
    <name type="scientific">Zostera marina</name>
    <name type="common">Eelgrass</name>
    <dbReference type="NCBI Taxonomy" id="29655"/>
    <lineage>
        <taxon>Eukaryota</taxon>
        <taxon>Viridiplantae</taxon>
        <taxon>Streptophyta</taxon>
        <taxon>Embryophyta</taxon>
        <taxon>Tracheophyta</taxon>
        <taxon>Spermatophyta</taxon>
        <taxon>Magnoliopsida</taxon>
        <taxon>Liliopsida</taxon>
        <taxon>Zosteraceae</taxon>
        <taxon>Zostera</taxon>
    </lineage>
</organism>
<dbReference type="FunFam" id="3.40.50.10420:FF:000003">
    <property type="entry name" value="5-formyltetrahydrofolate cyclo-ligase"/>
    <property type="match status" value="1"/>
</dbReference>
<dbReference type="Pfam" id="PF01812">
    <property type="entry name" value="5-FTHF_cyc-lig"/>
    <property type="match status" value="1"/>
</dbReference>
<evidence type="ECO:0000256" key="4">
    <source>
        <dbReference type="ARBA" id="ARBA00036539"/>
    </source>
</evidence>
<dbReference type="EC" id="6.3.3.2" evidence="5 6"/>
<name>A0A0K9NWV1_ZOSMR</name>
<dbReference type="SUPFAM" id="SSF100950">
    <property type="entry name" value="NagB/RpiA/CoA transferase-like"/>
    <property type="match status" value="1"/>
</dbReference>
<dbReference type="Proteomes" id="UP000036987">
    <property type="component" value="Unassembled WGS sequence"/>
</dbReference>
<comment type="similarity">
    <text evidence="1 6">Belongs to the 5-formyltetrahydrofolate cyclo-ligase family.</text>
</comment>